<evidence type="ECO:0000313" key="7">
    <source>
        <dbReference type="EMBL" id="SDB39592.1"/>
    </source>
</evidence>
<dbReference type="InterPro" id="IPR012338">
    <property type="entry name" value="Beta-lactam/transpept-like"/>
</dbReference>
<organism evidence="7 8">
    <name type="scientific">Bauldia litoralis</name>
    <dbReference type="NCBI Taxonomy" id="665467"/>
    <lineage>
        <taxon>Bacteria</taxon>
        <taxon>Pseudomonadati</taxon>
        <taxon>Pseudomonadota</taxon>
        <taxon>Alphaproteobacteria</taxon>
        <taxon>Hyphomicrobiales</taxon>
        <taxon>Kaistiaceae</taxon>
        <taxon>Bauldia</taxon>
    </lineage>
</organism>
<evidence type="ECO:0000313" key="8">
    <source>
        <dbReference type="Proteomes" id="UP000199071"/>
    </source>
</evidence>
<keyword evidence="2" id="KW-0378">Hydrolase</keyword>
<dbReference type="Proteomes" id="UP000199071">
    <property type="component" value="Unassembled WGS sequence"/>
</dbReference>
<dbReference type="Gene3D" id="3.40.710.10">
    <property type="entry name" value="DD-peptidase/beta-lactamase superfamily"/>
    <property type="match status" value="1"/>
</dbReference>
<dbReference type="GO" id="GO:0071555">
    <property type="term" value="P:cell wall organization"/>
    <property type="evidence" value="ECO:0007669"/>
    <property type="project" value="TreeGrafter"/>
</dbReference>
<dbReference type="GO" id="GO:0008658">
    <property type="term" value="F:penicillin binding"/>
    <property type="evidence" value="ECO:0007669"/>
    <property type="project" value="InterPro"/>
</dbReference>
<dbReference type="SUPFAM" id="SSF56601">
    <property type="entry name" value="beta-lactamase/transpeptidase-like"/>
    <property type="match status" value="1"/>
</dbReference>
<evidence type="ECO:0000259" key="6">
    <source>
        <dbReference type="Pfam" id="PF03717"/>
    </source>
</evidence>
<dbReference type="InterPro" id="IPR001460">
    <property type="entry name" value="PCN-bd_Tpept"/>
</dbReference>
<feature type="domain" description="Penicillin-binding protein transpeptidase" evidence="5">
    <location>
        <begin position="259"/>
        <end position="541"/>
    </location>
</feature>
<sequence length="579" mass="62681">MTTVDLASMPSEVARRHHDDAPVHRPRVVRRASRDTRDSMRPRIRLAMIVFSLAFLTIIGRLVSLGMMEPVPGNYGVNPNDAIATGRPDIIDRNGEVLAADIKTASVYGEPRNIIDPDEAAELLVTVLPDLKVDALRKRLSGNAGFAWIKREITPKQRQAIHSLGIPGIGFLTENRRFYTAGPTAAHILGLVNVDNQGIAGVEKYVDDQWLADLHAAGFARGEELDPVQLSIDISVQHILHDELAQAMERYSAIAASGIILDAHTGEVMAMASIPDFDPNNPVDANKPDRLNRITAGVYELGSIFKSFTFAMALDSGAVTMNDRIDATNALRVGRFTINDFHGKHRVLTVPEVFIYSSNIGSARMAMKVGQEGQQAYLRKFGFFDIPKTDLPEVAAPMMPKKWSDLTMMTIAFGHGLAVTPLQVAIADAALVNGGKLIPPTFLKRSRAEADKLAVRMVSEETSRHMRDLFALNVEKGSGRKAAVPGYNVGGKTGTAEKAVAGGYSANKRLNSFLAAFPMDDPQYVVLVVLDEPKQAKDGGGATAGWNAAPTVEAVIRRTAALLGVKPRTIQDGVVLVSN</sequence>
<evidence type="ECO:0000256" key="2">
    <source>
        <dbReference type="ARBA" id="ARBA00022645"/>
    </source>
</evidence>
<dbReference type="Pfam" id="PF03717">
    <property type="entry name" value="PBP_dimer"/>
    <property type="match status" value="1"/>
</dbReference>
<keyword evidence="4" id="KW-1133">Transmembrane helix</keyword>
<dbReference type="InterPro" id="IPR036138">
    <property type="entry name" value="PBP_dimer_sf"/>
</dbReference>
<dbReference type="GO" id="GO:0005886">
    <property type="term" value="C:plasma membrane"/>
    <property type="evidence" value="ECO:0007669"/>
    <property type="project" value="TreeGrafter"/>
</dbReference>
<evidence type="ECO:0000259" key="5">
    <source>
        <dbReference type="Pfam" id="PF00905"/>
    </source>
</evidence>
<feature type="domain" description="Penicillin-binding protein dimerisation" evidence="6">
    <location>
        <begin position="86"/>
        <end position="196"/>
    </location>
</feature>
<keyword evidence="8" id="KW-1185">Reference proteome</keyword>
<dbReference type="EMBL" id="FMXQ01000006">
    <property type="protein sequence ID" value="SDB39592.1"/>
    <property type="molecule type" value="Genomic_DNA"/>
</dbReference>
<keyword evidence="7" id="KW-0131">Cell cycle</keyword>
<feature type="transmembrane region" description="Helical" evidence="4">
    <location>
        <begin position="46"/>
        <end position="68"/>
    </location>
</feature>
<keyword evidence="2" id="KW-0645">Protease</keyword>
<protein>
    <submittedName>
        <fullName evidence="7">Cell division protein FtsI (Penicillin-binding protein 3)</fullName>
    </submittedName>
</protein>
<dbReference type="RefSeq" id="WP_090877297.1">
    <property type="nucleotide sequence ID" value="NZ_FMXQ01000006.1"/>
</dbReference>
<evidence type="ECO:0000256" key="3">
    <source>
        <dbReference type="ARBA" id="ARBA00023136"/>
    </source>
</evidence>
<dbReference type="AlphaFoldDB" id="A0A1G6D331"/>
<comment type="subcellular location">
    <subcellularLocation>
        <location evidence="1">Membrane</location>
    </subcellularLocation>
</comment>
<evidence type="ECO:0000256" key="1">
    <source>
        <dbReference type="ARBA" id="ARBA00004370"/>
    </source>
</evidence>
<dbReference type="OrthoDB" id="9789078at2"/>
<dbReference type="SUPFAM" id="SSF56519">
    <property type="entry name" value="Penicillin binding protein dimerisation domain"/>
    <property type="match status" value="1"/>
</dbReference>
<dbReference type="InterPro" id="IPR005311">
    <property type="entry name" value="PBP_dimer"/>
</dbReference>
<dbReference type="InterPro" id="IPR050515">
    <property type="entry name" value="Beta-lactam/transpept"/>
</dbReference>
<dbReference type="PANTHER" id="PTHR30627">
    <property type="entry name" value="PEPTIDOGLYCAN D,D-TRANSPEPTIDASE"/>
    <property type="match status" value="1"/>
</dbReference>
<evidence type="ECO:0000256" key="4">
    <source>
        <dbReference type="SAM" id="Phobius"/>
    </source>
</evidence>
<reference evidence="7 8" key="1">
    <citation type="submission" date="2016-10" db="EMBL/GenBank/DDBJ databases">
        <authorList>
            <person name="de Groot N.N."/>
        </authorList>
    </citation>
    <scope>NUCLEOTIDE SEQUENCE [LARGE SCALE GENOMIC DNA]</scope>
    <source>
        <strain evidence="7 8">ATCC 35022</strain>
    </source>
</reference>
<gene>
    <name evidence="7" type="ORF">SAMN02982931_02957</name>
</gene>
<accession>A0A1G6D331</accession>
<keyword evidence="3 4" id="KW-0472">Membrane</keyword>
<dbReference type="Pfam" id="PF00905">
    <property type="entry name" value="Transpeptidase"/>
    <property type="match status" value="1"/>
</dbReference>
<dbReference type="GO" id="GO:0004180">
    <property type="term" value="F:carboxypeptidase activity"/>
    <property type="evidence" value="ECO:0007669"/>
    <property type="project" value="UniProtKB-KW"/>
</dbReference>
<dbReference type="Gene3D" id="3.90.1310.10">
    <property type="entry name" value="Penicillin-binding protein 2a (Domain 2)"/>
    <property type="match status" value="1"/>
</dbReference>
<dbReference type="PANTHER" id="PTHR30627:SF1">
    <property type="entry name" value="PEPTIDOGLYCAN D,D-TRANSPEPTIDASE FTSI"/>
    <property type="match status" value="1"/>
</dbReference>
<name>A0A1G6D331_9HYPH</name>
<keyword evidence="4" id="KW-0812">Transmembrane</keyword>
<dbReference type="Gene3D" id="3.30.450.330">
    <property type="match status" value="1"/>
</dbReference>
<keyword evidence="7" id="KW-0132">Cell division</keyword>
<dbReference type="STRING" id="665467.SAMN02982931_02957"/>
<proteinExistence type="predicted"/>
<keyword evidence="2" id="KW-0121">Carboxypeptidase</keyword>
<dbReference type="GO" id="GO:0051301">
    <property type="term" value="P:cell division"/>
    <property type="evidence" value="ECO:0007669"/>
    <property type="project" value="UniProtKB-KW"/>
</dbReference>